<sequence length="239" mass="27211">MYSPKKKLNAPGNFQFPFTPYKIQSDLMKELYQILENKEIGIFESPTGTGKSLTLTCSPITWFLDHKSLVNSELDSEIEKLAREIAKSETETGKSVDWITEQFADIQKKKSLVELKRIQAALNEHEEKIKELKESYNNLGGVPGLQATGISFQIEEELDEFDVLNDFEEDSASKTEEIDDEMKPKMVKLFFASRTHSQLSQVINEIKKSPFGKDIRCTTLASRQNLCINPNVSVHGWTK</sequence>
<feature type="domain" description="Helicase ATP-binding" evidence="5">
    <location>
        <begin position="10"/>
        <end position="239"/>
    </location>
</feature>
<dbReference type="EMBL" id="CAQQ02037822">
    <property type="status" value="NOT_ANNOTATED_CDS"/>
    <property type="molecule type" value="Genomic_DNA"/>
</dbReference>
<protein>
    <recommendedName>
        <fullName evidence="5">Helicase ATP-binding domain-containing protein</fullName>
    </recommendedName>
</protein>
<dbReference type="GO" id="GO:0005524">
    <property type="term" value="F:ATP binding"/>
    <property type="evidence" value="ECO:0007669"/>
    <property type="project" value="UniProtKB-KW"/>
</dbReference>
<keyword evidence="1" id="KW-0547">Nucleotide-binding</keyword>
<dbReference type="PANTHER" id="PTHR11472">
    <property type="entry name" value="DNA REPAIR DEAD HELICASE RAD3/XP-D SUBFAMILY MEMBER"/>
    <property type="match status" value="1"/>
</dbReference>
<reference evidence="7" key="1">
    <citation type="submission" date="2013-02" db="EMBL/GenBank/DDBJ databases">
        <authorList>
            <person name="Hughes D."/>
        </authorList>
    </citation>
    <scope>NUCLEOTIDE SEQUENCE</scope>
    <source>
        <strain>Durham</strain>
        <strain evidence="7">NC isolate 2 -- Noor lab</strain>
    </source>
</reference>
<dbReference type="Gene3D" id="3.40.50.300">
    <property type="entry name" value="P-loop containing nucleotide triphosphate hydrolases"/>
    <property type="match status" value="2"/>
</dbReference>
<dbReference type="SUPFAM" id="SSF52540">
    <property type="entry name" value="P-loop containing nucleoside triphosphate hydrolases"/>
    <property type="match status" value="1"/>
</dbReference>
<evidence type="ECO:0000256" key="4">
    <source>
        <dbReference type="SAM" id="Coils"/>
    </source>
</evidence>
<dbReference type="GO" id="GO:0034085">
    <property type="term" value="P:establishment of sister chromatid cohesion"/>
    <property type="evidence" value="ECO:0007669"/>
    <property type="project" value="TreeGrafter"/>
</dbReference>
<organism evidence="6 7">
    <name type="scientific">Megaselia scalaris</name>
    <name type="common">Humpbacked fly</name>
    <name type="synonym">Phora scalaris</name>
    <dbReference type="NCBI Taxonomy" id="36166"/>
    <lineage>
        <taxon>Eukaryota</taxon>
        <taxon>Metazoa</taxon>
        <taxon>Ecdysozoa</taxon>
        <taxon>Arthropoda</taxon>
        <taxon>Hexapoda</taxon>
        <taxon>Insecta</taxon>
        <taxon>Pterygota</taxon>
        <taxon>Neoptera</taxon>
        <taxon>Endopterygota</taxon>
        <taxon>Diptera</taxon>
        <taxon>Brachycera</taxon>
        <taxon>Muscomorpha</taxon>
        <taxon>Platypezoidea</taxon>
        <taxon>Phoridae</taxon>
        <taxon>Megaseliini</taxon>
        <taxon>Megaselia</taxon>
    </lineage>
</organism>
<dbReference type="Pfam" id="PF06733">
    <property type="entry name" value="DEAD_2"/>
    <property type="match status" value="1"/>
</dbReference>
<evidence type="ECO:0000256" key="3">
    <source>
        <dbReference type="ARBA" id="ARBA00022840"/>
    </source>
</evidence>
<name>T1GAE6_MEGSC</name>
<evidence type="ECO:0000256" key="2">
    <source>
        <dbReference type="ARBA" id="ARBA00022801"/>
    </source>
</evidence>
<dbReference type="InterPro" id="IPR006554">
    <property type="entry name" value="Helicase-like_DEXD_c2"/>
</dbReference>
<keyword evidence="3" id="KW-0067">ATP-binding</keyword>
<dbReference type="GO" id="GO:0003678">
    <property type="term" value="F:DNA helicase activity"/>
    <property type="evidence" value="ECO:0007669"/>
    <property type="project" value="InterPro"/>
</dbReference>
<dbReference type="STRING" id="36166.T1GAE6"/>
<dbReference type="AlphaFoldDB" id="T1GAE6"/>
<reference evidence="6" key="2">
    <citation type="submission" date="2015-06" db="UniProtKB">
        <authorList>
            <consortium name="EnsemblMetazoa"/>
        </authorList>
    </citation>
    <scope>IDENTIFICATION</scope>
</reference>
<evidence type="ECO:0000259" key="5">
    <source>
        <dbReference type="PROSITE" id="PS51193"/>
    </source>
</evidence>
<dbReference type="InterPro" id="IPR014013">
    <property type="entry name" value="Helic_SF1/SF2_ATP-bd_DinG/Rad3"/>
</dbReference>
<dbReference type="SMART" id="SM00488">
    <property type="entry name" value="DEXDc2"/>
    <property type="match status" value="1"/>
</dbReference>
<dbReference type="GO" id="GO:0003677">
    <property type="term" value="F:DNA binding"/>
    <property type="evidence" value="ECO:0007669"/>
    <property type="project" value="InterPro"/>
</dbReference>
<dbReference type="InterPro" id="IPR045028">
    <property type="entry name" value="DinG/Rad3-like"/>
</dbReference>
<keyword evidence="2" id="KW-0378">Hydrolase</keyword>
<dbReference type="PROSITE" id="PS51193">
    <property type="entry name" value="HELICASE_ATP_BIND_2"/>
    <property type="match status" value="1"/>
</dbReference>
<dbReference type="EnsemblMetazoa" id="MESCA000201-RA">
    <property type="protein sequence ID" value="MESCA000201-PA"/>
    <property type="gene ID" value="MESCA000201"/>
</dbReference>
<feature type="coiled-coil region" evidence="4">
    <location>
        <begin position="71"/>
        <end position="142"/>
    </location>
</feature>
<dbReference type="HOGENOM" id="CLU_081599_0_0_1"/>
<evidence type="ECO:0000313" key="7">
    <source>
        <dbReference type="Proteomes" id="UP000015102"/>
    </source>
</evidence>
<dbReference type="OMA" id="LCECEAS"/>
<proteinExistence type="predicted"/>
<dbReference type="InterPro" id="IPR027417">
    <property type="entry name" value="P-loop_NTPase"/>
</dbReference>
<accession>T1GAE6</accession>
<dbReference type="GO" id="GO:0016818">
    <property type="term" value="F:hydrolase activity, acting on acid anhydrides, in phosphorus-containing anhydrides"/>
    <property type="evidence" value="ECO:0007669"/>
    <property type="project" value="InterPro"/>
</dbReference>
<dbReference type="InterPro" id="IPR010614">
    <property type="entry name" value="RAD3-like_helicase_DEAD"/>
</dbReference>
<dbReference type="GO" id="GO:0005634">
    <property type="term" value="C:nucleus"/>
    <property type="evidence" value="ECO:0007669"/>
    <property type="project" value="TreeGrafter"/>
</dbReference>
<dbReference type="Proteomes" id="UP000015102">
    <property type="component" value="Unassembled WGS sequence"/>
</dbReference>
<dbReference type="PANTHER" id="PTHR11472:SF41">
    <property type="entry name" value="ATP-DEPENDENT DNA HELICASE DDX11-RELATED"/>
    <property type="match status" value="1"/>
</dbReference>
<evidence type="ECO:0000313" key="6">
    <source>
        <dbReference type="EnsemblMetazoa" id="MESCA000201-PA"/>
    </source>
</evidence>
<dbReference type="EMBL" id="CAQQ02037823">
    <property type="status" value="NOT_ANNOTATED_CDS"/>
    <property type="molecule type" value="Genomic_DNA"/>
</dbReference>
<evidence type="ECO:0000256" key="1">
    <source>
        <dbReference type="ARBA" id="ARBA00022741"/>
    </source>
</evidence>
<keyword evidence="7" id="KW-1185">Reference proteome</keyword>
<keyword evidence="4" id="KW-0175">Coiled coil</keyword>